<proteinExistence type="inferred from homology"/>
<dbReference type="Gene3D" id="3.40.1550.20">
    <property type="entry name" value="Transcriptional regulator MraZ domain"/>
    <property type="match status" value="1"/>
</dbReference>
<dbReference type="InterPro" id="IPR035644">
    <property type="entry name" value="MraZ_C"/>
</dbReference>
<comment type="similarity">
    <text evidence="7">Belongs to the MraZ family.</text>
</comment>
<dbReference type="GO" id="GO:0005737">
    <property type="term" value="C:cytoplasm"/>
    <property type="evidence" value="ECO:0007669"/>
    <property type="project" value="UniProtKB-UniRule"/>
</dbReference>
<dbReference type="PANTHER" id="PTHR34701">
    <property type="entry name" value="TRANSCRIPTIONAL REGULATOR MRAZ"/>
    <property type="match status" value="1"/>
</dbReference>
<dbReference type="PATRIC" id="fig|1339327.3.peg.939"/>
<dbReference type="Pfam" id="PF02381">
    <property type="entry name" value="MraZ"/>
    <property type="match status" value="2"/>
</dbReference>
<evidence type="ECO:0000256" key="4">
    <source>
        <dbReference type="ARBA" id="ARBA00023015"/>
    </source>
</evidence>
<keyword evidence="5 7" id="KW-0238">DNA-binding</keyword>
<gene>
    <name evidence="7" type="primary">mraZ</name>
    <name evidence="10" type="ORF">M136_0262</name>
</gene>
<dbReference type="GO" id="GO:2000143">
    <property type="term" value="P:negative regulation of DNA-templated transcription initiation"/>
    <property type="evidence" value="ECO:0007669"/>
    <property type="project" value="TreeGrafter"/>
</dbReference>
<reference evidence="10 11" key="1">
    <citation type="submission" date="2014-02" db="EMBL/GenBank/DDBJ databases">
        <authorList>
            <person name="Sears C."/>
            <person name="Carroll K."/>
            <person name="Sack B.R."/>
            <person name="Qadri F."/>
            <person name="Myers L.L."/>
            <person name="Chung G.-T."/>
            <person name="Escheverria P."/>
            <person name="Fraser C.M."/>
            <person name="Sadzewicz L."/>
            <person name="Shefchek K.A."/>
            <person name="Tallon L."/>
            <person name="Das S.P."/>
            <person name="Daugherty S."/>
            <person name="Mongodin E.F."/>
        </authorList>
    </citation>
    <scope>NUCLEOTIDE SEQUENCE [LARGE SCALE GENOMIC DNA]</scope>
    <source>
        <strain evidence="10 11">S36L11</strain>
    </source>
</reference>
<evidence type="ECO:0000256" key="1">
    <source>
        <dbReference type="ARBA" id="ARBA00013860"/>
    </source>
</evidence>
<organism evidence="10 11">
    <name type="scientific">Bacteroides fragilis str. S36L11</name>
    <dbReference type="NCBI Taxonomy" id="1339327"/>
    <lineage>
        <taxon>Bacteria</taxon>
        <taxon>Pseudomonadati</taxon>
        <taxon>Bacteroidota</taxon>
        <taxon>Bacteroidia</taxon>
        <taxon>Bacteroidales</taxon>
        <taxon>Bacteroidaceae</taxon>
        <taxon>Bacteroides</taxon>
    </lineage>
</organism>
<dbReference type="Proteomes" id="UP000022082">
    <property type="component" value="Unassembled WGS sequence"/>
</dbReference>
<dbReference type="GO" id="GO:0000976">
    <property type="term" value="F:transcription cis-regulatory region binding"/>
    <property type="evidence" value="ECO:0007669"/>
    <property type="project" value="TreeGrafter"/>
</dbReference>
<feature type="domain" description="SpoVT-AbrB" evidence="9">
    <location>
        <begin position="84"/>
        <end position="127"/>
    </location>
</feature>
<evidence type="ECO:0000259" key="9">
    <source>
        <dbReference type="PROSITE" id="PS51740"/>
    </source>
</evidence>
<sequence length="158" mass="18643">MIRFLGNIEAKADAKGRVFIPAQFRRQLQSGSEDKLIMRKDVFQDCLVLYPEEVWNEELDELRQRLNKWNANHQLIFRQFVSDVEIITMDGNGRILIPKRYLQITGIQSDVRFIGVDNKIEIWAKERAEKLFMEPEAFGAALEEIMKEERRTTNNELK</sequence>
<dbReference type="NCBIfam" id="NF001483">
    <property type="entry name" value="PRK00326.3-5"/>
    <property type="match status" value="1"/>
</dbReference>
<dbReference type="InterPro" id="IPR038619">
    <property type="entry name" value="MraZ_sf"/>
</dbReference>
<name>A0A015Z6T5_BACFG</name>
<evidence type="ECO:0000256" key="7">
    <source>
        <dbReference type="HAMAP-Rule" id="MF_01008"/>
    </source>
</evidence>
<protein>
    <recommendedName>
        <fullName evidence="1 7">Transcriptional regulator MraZ</fullName>
    </recommendedName>
</protein>
<dbReference type="PANTHER" id="PTHR34701:SF1">
    <property type="entry name" value="TRANSCRIPTIONAL REGULATOR MRAZ"/>
    <property type="match status" value="1"/>
</dbReference>
<accession>A0A015Z6T5</accession>
<keyword evidence="2 7" id="KW-0963">Cytoplasm</keyword>
<evidence type="ECO:0000256" key="6">
    <source>
        <dbReference type="ARBA" id="ARBA00023163"/>
    </source>
</evidence>
<keyword evidence="8" id="KW-0175">Coiled coil</keyword>
<dbReference type="EMBL" id="JGDJ01000131">
    <property type="protein sequence ID" value="EXZ30574.1"/>
    <property type="molecule type" value="Genomic_DNA"/>
</dbReference>
<dbReference type="SUPFAM" id="SSF89447">
    <property type="entry name" value="AbrB/MazE/MraZ-like"/>
    <property type="match status" value="1"/>
</dbReference>
<evidence type="ECO:0000256" key="8">
    <source>
        <dbReference type="SAM" id="Coils"/>
    </source>
</evidence>
<feature type="coiled-coil region" evidence="8">
    <location>
        <begin position="52"/>
        <end position="79"/>
    </location>
</feature>
<dbReference type="GO" id="GO:0009295">
    <property type="term" value="C:nucleoid"/>
    <property type="evidence" value="ECO:0007669"/>
    <property type="project" value="UniProtKB-SubCell"/>
</dbReference>
<dbReference type="InterPro" id="IPR035642">
    <property type="entry name" value="MraZ_N"/>
</dbReference>
<dbReference type="RefSeq" id="WP_005784018.1">
    <property type="nucleotide sequence ID" value="NZ_JGDJ01000131.1"/>
</dbReference>
<evidence type="ECO:0000256" key="2">
    <source>
        <dbReference type="ARBA" id="ARBA00022490"/>
    </source>
</evidence>
<keyword evidence="4 7" id="KW-0805">Transcription regulation</keyword>
<dbReference type="InterPro" id="IPR037914">
    <property type="entry name" value="SpoVT-AbrB_sf"/>
</dbReference>
<evidence type="ECO:0000313" key="11">
    <source>
        <dbReference type="Proteomes" id="UP000022082"/>
    </source>
</evidence>
<dbReference type="InterPro" id="IPR003444">
    <property type="entry name" value="MraZ"/>
</dbReference>
<dbReference type="InterPro" id="IPR020603">
    <property type="entry name" value="MraZ_dom"/>
</dbReference>
<dbReference type="CDD" id="cd16320">
    <property type="entry name" value="MraZ_N"/>
    <property type="match status" value="1"/>
</dbReference>
<evidence type="ECO:0000313" key="10">
    <source>
        <dbReference type="EMBL" id="EXZ30574.1"/>
    </source>
</evidence>
<evidence type="ECO:0000256" key="5">
    <source>
        <dbReference type="ARBA" id="ARBA00023125"/>
    </source>
</evidence>
<dbReference type="CDD" id="cd16321">
    <property type="entry name" value="MraZ_C"/>
    <property type="match status" value="1"/>
</dbReference>
<dbReference type="HAMAP" id="MF_01008">
    <property type="entry name" value="MraZ"/>
    <property type="match status" value="1"/>
</dbReference>
<dbReference type="GO" id="GO:0003700">
    <property type="term" value="F:DNA-binding transcription factor activity"/>
    <property type="evidence" value="ECO:0007669"/>
    <property type="project" value="UniProtKB-UniRule"/>
</dbReference>
<keyword evidence="6 7" id="KW-0804">Transcription</keyword>
<dbReference type="PROSITE" id="PS51740">
    <property type="entry name" value="SPOVT_ABRB"/>
    <property type="match status" value="2"/>
</dbReference>
<comment type="subcellular location">
    <subcellularLocation>
        <location evidence="7">Cytoplasm</location>
        <location evidence="7">Nucleoid</location>
    </subcellularLocation>
</comment>
<dbReference type="AlphaFoldDB" id="A0A015Z6T5"/>
<dbReference type="InterPro" id="IPR007159">
    <property type="entry name" value="SpoVT-AbrB_dom"/>
</dbReference>
<comment type="subunit">
    <text evidence="7">Forms oligomers.</text>
</comment>
<feature type="domain" description="SpoVT-AbrB" evidence="9">
    <location>
        <begin position="7"/>
        <end position="54"/>
    </location>
</feature>
<keyword evidence="3" id="KW-0677">Repeat</keyword>
<evidence type="ECO:0000256" key="3">
    <source>
        <dbReference type="ARBA" id="ARBA00022737"/>
    </source>
</evidence>
<comment type="caution">
    <text evidence="10">The sequence shown here is derived from an EMBL/GenBank/DDBJ whole genome shotgun (WGS) entry which is preliminary data.</text>
</comment>